<name>A0AAV7J7H5_COTGL</name>
<organism evidence="2 3">
    <name type="scientific">Cotesia glomerata</name>
    <name type="common">Lepidopteran parasitic wasp</name>
    <name type="synonym">Apanteles glomeratus</name>
    <dbReference type="NCBI Taxonomy" id="32391"/>
    <lineage>
        <taxon>Eukaryota</taxon>
        <taxon>Metazoa</taxon>
        <taxon>Ecdysozoa</taxon>
        <taxon>Arthropoda</taxon>
        <taxon>Hexapoda</taxon>
        <taxon>Insecta</taxon>
        <taxon>Pterygota</taxon>
        <taxon>Neoptera</taxon>
        <taxon>Endopterygota</taxon>
        <taxon>Hymenoptera</taxon>
        <taxon>Apocrita</taxon>
        <taxon>Ichneumonoidea</taxon>
        <taxon>Braconidae</taxon>
        <taxon>Microgastrinae</taxon>
        <taxon>Cotesia</taxon>
    </lineage>
</organism>
<dbReference type="AlphaFoldDB" id="A0AAV7J7H5"/>
<dbReference type="Proteomes" id="UP000826195">
    <property type="component" value="Unassembled WGS sequence"/>
</dbReference>
<accession>A0AAV7J7H5</accession>
<evidence type="ECO:0000256" key="1">
    <source>
        <dbReference type="SAM" id="MobiDB-lite"/>
    </source>
</evidence>
<evidence type="ECO:0000313" key="2">
    <source>
        <dbReference type="EMBL" id="KAH0569015.1"/>
    </source>
</evidence>
<dbReference type="EMBL" id="JAHXZJ010000001">
    <property type="protein sequence ID" value="KAH0569015.1"/>
    <property type="molecule type" value="Genomic_DNA"/>
</dbReference>
<evidence type="ECO:0000313" key="3">
    <source>
        <dbReference type="Proteomes" id="UP000826195"/>
    </source>
</evidence>
<reference evidence="2 3" key="1">
    <citation type="journal article" date="2021" name="J. Hered.">
        <title>A chromosome-level genome assembly of the parasitoid wasp, Cotesia glomerata (Hymenoptera: Braconidae).</title>
        <authorList>
            <person name="Pinto B.J."/>
            <person name="Weis J.J."/>
            <person name="Gamble T."/>
            <person name="Ode P.J."/>
            <person name="Paul R."/>
            <person name="Zaspel J.M."/>
        </authorList>
    </citation>
    <scope>NUCLEOTIDE SEQUENCE [LARGE SCALE GENOMIC DNA]</scope>
    <source>
        <strain evidence="2">CgM1</strain>
    </source>
</reference>
<keyword evidence="3" id="KW-1185">Reference proteome</keyword>
<gene>
    <name evidence="2" type="ORF">KQX54_021721</name>
</gene>
<feature type="region of interest" description="Disordered" evidence="1">
    <location>
        <begin position="29"/>
        <end position="68"/>
    </location>
</feature>
<comment type="caution">
    <text evidence="2">The sequence shown here is derived from an EMBL/GenBank/DDBJ whole genome shotgun (WGS) entry which is preliminary data.</text>
</comment>
<proteinExistence type="predicted"/>
<protein>
    <submittedName>
        <fullName evidence="2">Uncharacterized protein</fullName>
    </submittedName>
</protein>
<sequence>MSLSGVRSSLIICGWQDRDGIEGIIMLGSRAESGIGSKKEDPGDPPPDRVREIKQQPREEGREPPWWLRNDRNRFSKSRISEL</sequence>
<feature type="compositionally biased region" description="Basic and acidic residues" evidence="1">
    <location>
        <begin position="37"/>
        <end position="68"/>
    </location>
</feature>